<evidence type="ECO:0000259" key="1">
    <source>
        <dbReference type="Pfam" id="PF06985"/>
    </source>
</evidence>
<protein>
    <recommendedName>
        <fullName evidence="1">Heterokaryon incompatibility domain-containing protein</fullName>
    </recommendedName>
</protein>
<feature type="domain" description="Heterokaryon incompatibility" evidence="1">
    <location>
        <begin position="157"/>
        <end position="243"/>
    </location>
</feature>
<gene>
    <name evidence="2" type="ORF">GTA08_BOTSDO13136</name>
</gene>
<dbReference type="AlphaFoldDB" id="A0A8H4J3W2"/>
<keyword evidence="3" id="KW-1185">Reference proteome</keyword>
<evidence type="ECO:0000313" key="3">
    <source>
        <dbReference type="Proteomes" id="UP000572817"/>
    </source>
</evidence>
<accession>A0A8H4J3W2</accession>
<dbReference type="InterPro" id="IPR010730">
    <property type="entry name" value="HET"/>
</dbReference>
<dbReference type="PANTHER" id="PTHR39596:SF2">
    <property type="entry name" value="HET DOMAIN PROTEIN (AFU_ORTHOLOGUE AFUA_1G17550)-RELATED"/>
    <property type="match status" value="1"/>
</dbReference>
<evidence type="ECO:0000313" key="2">
    <source>
        <dbReference type="EMBL" id="KAF4311317.1"/>
    </source>
</evidence>
<comment type="caution">
    <text evidence="2">The sequence shown here is derived from an EMBL/GenBank/DDBJ whole genome shotgun (WGS) entry which is preliminary data.</text>
</comment>
<dbReference type="Pfam" id="PF06985">
    <property type="entry name" value="HET"/>
    <property type="match status" value="1"/>
</dbReference>
<dbReference type="OrthoDB" id="2426273at2759"/>
<name>A0A8H4J3W2_9PEZI</name>
<dbReference type="Proteomes" id="UP000572817">
    <property type="component" value="Unassembled WGS sequence"/>
</dbReference>
<proteinExistence type="predicted"/>
<sequence>MLSILVLGCTLDYTRKNIYADVAEQPDSILLLSKSSLLRDRLLAQGCCPNQVAMLQQTLSPATMYYAYRTDALEHRKDHSRCSEQQCLVDNVDERTYITQHQKDFCDGTCESVAFPMVKARAIIDGGGYPIISVAPPVQPLDEPDVEVVEALPEIPYLAISHVWADGLGNPHHNSLPRCQMIYLRAKVRDCMYDTTGKGAHLHNGRLHFWIDTVCVPLQQPHRGKAIKLMAQTYTAATRVLVLDRQVRDLTWTEPFSEKRYEEHMIKITCCAWLRRLWTFQEGVLAKRLYFQCADGACEVGVWVLQHVRDPARALWHIVGAEVVNFHLLMRRLRRTDGAERVAHVWAALQWRATSRRADELICVAAPPDRRMDAFLDLQQLFPPGIVFASGPRLDRPGRRWAPASFMASQPYDYAVMDSESMPAYFDQRGLYVTYPGMRLTVPHSPVVAQCLMLVDEAERSCFQLQRVDVDGDSASPDRQIDTKRVLMLVLHRLPDGTQTEIRGILVEGQDTGDGECLHVEYWCNVSLVQEPEESWEHNFSMFSEECNKEFDEYLFARCPMLDFQQQWCIG</sequence>
<dbReference type="PANTHER" id="PTHR39596">
    <property type="match status" value="1"/>
</dbReference>
<dbReference type="EMBL" id="WWBZ02000010">
    <property type="protein sequence ID" value="KAF4311317.1"/>
    <property type="molecule type" value="Genomic_DNA"/>
</dbReference>
<reference evidence="2" key="1">
    <citation type="submission" date="2020-04" db="EMBL/GenBank/DDBJ databases">
        <title>Genome Assembly and Annotation of Botryosphaeria dothidea sdau 11-99, a Latent Pathogen of Apple Fruit Ring Rot in China.</title>
        <authorList>
            <person name="Yu C."/>
            <person name="Diao Y."/>
            <person name="Lu Q."/>
            <person name="Zhao J."/>
            <person name="Cui S."/>
            <person name="Peng C."/>
            <person name="He B."/>
            <person name="Liu H."/>
        </authorList>
    </citation>
    <scope>NUCLEOTIDE SEQUENCE [LARGE SCALE GENOMIC DNA]</scope>
    <source>
        <strain evidence="2">Sdau11-99</strain>
    </source>
</reference>
<organism evidence="2 3">
    <name type="scientific">Botryosphaeria dothidea</name>
    <dbReference type="NCBI Taxonomy" id="55169"/>
    <lineage>
        <taxon>Eukaryota</taxon>
        <taxon>Fungi</taxon>
        <taxon>Dikarya</taxon>
        <taxon>Ascomycota</taxon>
        <taxon>Pezizomycotina</taxon>
        <taxon>Dothideomycetes</taxon>
        <taxon>Dothideomycetes incertae sedis</taxon>
        <taxon>Botryosphaeriales</taxon>
        <taxon>Botryosphaeriaceae</taxon>
        <taxon>Botryosphaeria</taxon>
    </lineage>
</organism>